<proteinExistence type="predicted"/>
<dbReference type="AlphaFoldDB" id="A0AAX2M4F8"/>
<organism evidence="1 2">
    <name type="scientific">Chromobacterium violaceum</name>
    <dbReference type="NCBI Taxonomy" id="536"/>
    <lineage>
        <taxon>Bacteria</taxon>
        <taxon>Pseudomonadati</taxon>
        <taxon>Pseudomonadota</taxon>
        <taxon>Betaproteobacteria</taxon>
        <taxon>Neisseriales</taxon>
        <taxon>Chromobacteriaceae</taxon>
        <taxon>Chromobacterium</taxon>
    </lineage>
</organism>
<evidence type="ECO:0000313" key="1">
    <source>
        <dbReference type="EMBL" id="SUX31353.1"/>
    </source>
</evidence>
<accession>A0AAX2M4F8</accession>
<evidence type="ECO:0000313" key="2">
    <source>
        <dbReference type="Proteomes" id="UP000254029"/>
    </source>
</evidence>
<dbReference type="EMBL" id="UIGR01000001">
    <property type="protein sequence ID" value="SUX31353.1"/>
    <property type="molecule type" value="Genomic_DNA"/>
</dbReference>
<gene>
    <name evidence="1" type="ORF">NCTC8684_00391</name>
</gene>
<name>A0AAX2M4F8_CHRVL</name>
<sequence length="50" mass="5670">MPNQVQSGAKMRAALHMVDAISHRYTYQEWITHEIARTLVEHGERAAPPA</sequence>
<protein>
    <submittedName>
        <fullName evidence="1">GTP cyclohydrolase I</fullName>
    </submittedName>
</protein>
<reference evidence="1 2" key="1">
    <citation type="submission" date="2018-06" db="EMBL/GenBank/DDBJ databases">
        <authorList>
            <consortium name="Pathogen Informatics"/>
            <person name="Doyle S."/>
        </authorList>
    </citation>
    <scope>NUCLEOTIDE SEQUENCE [LARGE SCALE GENOMIC DNA]</scope>
    <source>
        <strain evidence="1 2">NCTC8684</strain>
    </source>
</reference>
<comment type="caution">
    <text evidence="1">The sequence shown here is derived from an EMBL/GenBank/DDBJ whole genome shotgun (WGS) entry which is preliminary data.</text>
</comment>
<dbReference type="Proteomes" id="UP000254029">
    <property type="component" value="Unassembled WGS sequence"/>
</dbReference>